<dbReference type="InterPro" id="IPR005147">
    <property type="entry name" value="tRNA_synthase_B5-dom"/>
</dbReference>
<dbReference type="SMART" id="SM00873">
    <property type="entry name" value="B3_4"/>
    <property type="match status" value="1"/>
</dbReference>
<evidence type="ECO:0000259" key="20">
    <source>
        <dbReference type="PROSITE" id="PS51447"/>
    </source>
</evidence>
<reference evidence="22" key="1">
    <citation type="submission" date="2009-10" db="EMBL/GenBank/DDBJ databases">
        <title>Diversity of trophic interactions inside an arsenic-rich microbial ecosystem.</title>
        <authorList>
            <person name="Bertin P.N."/>
            <person name="Heinrich-Salmeron A."/>
            <person name="Pelletier E."/>
            <person name="Goulhen-Chollet F."/>
            <person name="Arsene-Ploetze F."/>
            <person name="Gallien S."/>
            <person name="Calteau A."/>
            <person name="Vallenet D."/>
            <person name="Casiot C."/>
            <person name="Chane-Woon-Ming B."/>
            <person name="Giloteaux L."/>
            <person name="Barakat M."/>
            <person name="Bonnefoy V."/>
            <person name="Bruneel O."/>
            <person name="Chandler M."/>
            <person name="Cleiss J."/>
            <person name="Duran R."/>
            <person name="Elbaz-Poulichet F."/>
            <person name="Fonknechten N."/>
            <person name="Lauga B."/>
            <person name="Mornico D."/>
            <person name="Ortet P."/>
            <person name="Schaeffer C."/>
            <person name="Siguier P."/>
            <person name="Alexander Thil Smith A."/>
            <person name="Van Dorsselaer A."/>
            <person name="Weissenbach J."/>
            <person name="Medigue C."/>
            <person name="Le Paslier D."/>
        </authorList>
    </citation>
    <scope>NUCLEOTIDE SEQUENCE</scope>
</reference>
<dbReference type="CDD" id="cd02796">
    <property type="entry name" value="tRNA_bind_bactPheRS"/>
    <property type="match status" value="1"/>
</dbReference>
<dbReference type="Gene3D" id="3.50.40.10">
    <property type="entry name" value="Phenylalanyl-trna Synthetase, Chain B, domain 3"/>
    <property type="match status" value="1"/>
</dbReference>
<keyword evidence="7" id="KW-0963">Cytoplasm</keyword>
<dbReference type="InterPro" id="IPR012340">
    <property type="entry name" value="NA-bd_OB-fold"/>
</dbReference>
<dbReference type="InterPro" id="IPR033714">
    <property type="entry name" value="tRNA_bind_bactPheRS"/>
</dbReference>
<feature type="domain" description="B5" evidence="21">
    <location>
        <begin position="400"/>
        <end position="475"/>
    </location>
</feature>
<comment type="subunit">
    <text evidence="4">Tetramer of two alpha and two beta subunits.</text>
</comment>
<dbReference type="NCBIfam" id="NF045760">
    <property type="entry name" value="YtpR"/>
    <property type="match status" value="1"/>
</dbReference>
<evidence type="ECO:0000256" key="18">
    <source>
        <dbReference type="ARBA" id="ARBA00049255"/>
    </source>
</evidence>
<dbReference type="SUPFAM" id="SSF46955">
    <property type="entry name" value="Putative DNA-binding domain"/>
    <property type="match status" value="1"/>
</dbReference>
<proteinExistence type="inferred from homology"/>
<dbReference type="GO" id="GO:0000049">
    <property type="term" value="F:tRNA binding"/>
    <property type="evidence" value="ECO:0007669"/>
    <property type="project" value="UniProtKB-KW"/>
</dbReference>
<dbReference type="PROSITE" id="PS51483">
    <property type="entry name" value="B5"/>
    <property type="match status" value="1"/>
</dbReference>
<keyword evidence="10" id="KW-0479">Metal-binding</keyword>
<evidence type="ECO:0000256" key="3">
    <source>
        <dbReference type="ARBA" id="ARBA00008653"/>
    </source>
</evidence>
<evidence type="ECO:0000256" key="11">
    <source>
        <dbReference type="ARBA" id="ARBA00022741"/>
    </source>
</evidence>
<dbReference type="PANTHER" id="PTHR10947:SF0">
    <property type="entry name" value="PHENYLALANINE--TRNA LIGASE BETA SUBUNIT"/>
    <property type="match status" value="1"/>
</dbReference>
<evidence type="ECO:0000259" key="19">
    <source>
        <dbReference type="PROSITE" id="PS50886"/>
    </source>
</evidence>
<dbReference type="SUPFAM" id="SSF56037">
    <property type="entry name" value="PheT/TilS domain"/>
    <property type="match status" value="1"/>
</dbReference>
<evidence type="ECO:0000256" key="17">
    <source>
        <dbReference type="ARBA" id="ARBA00033189"/>
    </source>
</evidence>
<dbReference type="SUPFAM" id="SSF50249">
    <property type="entry name" value="Nucleic acid-binding proteins"/>
    <property type="match status" value="1"/>
</dbReference>
<evidence type="ECO:0000256" key="5">
    <source>
        <dbReference type="ARBA" id="ARBA00012814"/>
    </source>
</evidence>
<dbReference type="NCBIfam" id="TIGR00472">
    <property type="entry name" value="pheT_bact"/>
    <property type="match status" value="1"/>
</dbReference>
<dbReference type="Pfam" id="PF03483">
    <property type="entry name" value="B3_4"/>
    <property type="match status" value="1"/>
</dbReference>
<dbReference type="InterPro" id="IPR004532">
    <property type="entry name" value="Phe-tRNA-ligase_IIc_bsu_bact"/>
</dbReference>
<evidence type="ECO:0000256" key="16">
    <source>
        <dbReference type="ARBA" id="ARBA00023146"/>
    </source>
</evidence>
<dbReference type="InterPro" id="IPR041616">
    <property type="entry name" value="PheRS_beta_core"/>
</dbReference>
<evidence type="ECO:0000256" key="6">
    <source>
        <dbReference type="ARBA" id="ARBA00017032"/>
    </source>
</evidence>
<keyword evidence="9 22" id="KW-0436">Ligase</keyword>
<evidence type="ECO:0000256" key="14">
    <source>
        <dbReference type="ARBA" id="ARBA00022884"/>
    </source>
</evidence>
<name>E6PEI5_9ZZZZ</name>
<dbReference type="Pfam" id="PF03484">
    <property type="entry name" value="B5"/>
    <property type="match status" value="1"/>
</dbReference>
<feature type="domain" description="TRNA-binding" evidence="19">
    <location>
        <begin position="38"/>
        <end position="148"/>
    </location>
</feature>
<dbReference type="GO" id="GO:0000287">
    <property type="term" value="F:magnesium ion binding"/>
    <property type="evidence" value="ECO:0007669"/>
    <property type="project" value="InterPro"/>
</dbReference>
<dbReference type="InterPro" id="IPR036690">
    <property type="entry name" value="Fdx_antiC-bd_sf"/>
</dbReference>
<dbReference type="EMBL" id="CABL01000005">
    <property type="protein sequence ID" value="CBH74870.1"/>
    <property type="molecule type" value="Genomic_DNA"/>
</dbReference>
<comment type="similarity">
    <text evidence="3">Belongs to the phenylalanyl-tRNA synthetase beta subunit family. Type 1 subfamily.</text>
</comment>
<dbReference type="InterPro" id="IPR009061">
    <property type="entry name" value="DNA-bd_dom_put_sf"/>
</dbReference>
<evidence type="ECO:0000256" key="15">
    <source>
        <dbReference type="ARBA" id="ARBA00022917"/>
    </source>
</evidence>
<evidence type="ECO:0000256" key="8">
    <source>
        <dbReference type="ARBA" id="ARBA00022555"/>
    </source>
</evidence>
<protein>
    <recommendedName>
        <fullName evidence="6">Phenylalanine--tRNA ligase beta subunit</fullName>
        <ecNumber evidence="5">6.1.1.20</ecNumber>
    </recommendedName>
    <alternativeName>
        <fullName evidence="17">Phenylalanyl-tRNA synthetase beta subunit</fullName>
    </alternativeName>
</protein>
<comment type="caution">
    <text evidence="22">The sequence shown here is derived from an EMBL/GenBank/DDBJ whole genome shotgun (WGS) entry which is preliminary data.</text>
</comment>
<dbReference type="PROSITE" id="PS50886">
    <property type="entry name" value="TRBD"/>
    <property type="match status" value="1"/>
</dbReference>
<comment type="catalytic activity">
    <reaction evidence="18">
        <text>tRNA(Phe) + L-phenylalanine + ATP = L-phenylalanyl-tRNA(Phe) + AMP + diphosphate + H(+)</text>
        <dbReference type="Rhea" id="RHEA:19413"/>
        <dbReference type="Rhea" id="RHEA-COMP:9668"/>
        <dbReference type="Rhea" id="RHEA-COMP:9699"/>
        <dbReference type="ChEBI" id="CHEBI:15378"/>
        <dbReference type="ChEBI" id="CHEBI:30616"/>
        <dbReference type="ChEBI" id="CHEBI:33019"/>
        <dbReference type="ChEBI" id="CHEBI:58095"/>
        <dbReference type="ChEBI" id="CHEBI:78442"/>
        <dbReference type="ChEBI" id="CHEBI:78531"/>
        <dbReference type="ChEBI" id="CHEBI:456215"/>
        <dbReference type="EC" id="6.1.1.20"/>
    </reaction>
</comment>
<dbReference type="AlphaFoldDB" id="E6PEI5"/>
<dbReference type="GO" id="GO:0004826">
    <property type="term" value="F:phenylalanine-tRNA ligase activity"/>
    <property type="evidence" value="ECO:0007669"/>
    <property type="project" value="UniProtKB-EC"/>
</dbReference>
<keyword evidence="11" id="KW-0547">Nucleotide-binding</keyword>
<dbReference type="InterPro" id="IPR045060">
    <property type="entry name" value="Phe-tRNA-ligase_IIc_bsu"/>
</dbReference>
<dbReference type="GO" id="GO:0006432">
    <property type="term" value="P:phenylalanyl-tRNA aminoacylation"/>
    <property type="evidence" value="ECO:0007669"/>
    <property type="project" value="InterPro"/>
</dbReference>
<evidence type="ECO:0000313" key="22">
    <source>
        <dbReference type="EMBL" id="CBH74870.1"/>
    </source>
</evidence>
<dbReference type="EC" id="6.1.1.20" evidence="5"/>
<evidence type="ECO:0000256" key="12">
    <source>
        <dbReference type="ARBA" id="ARBA00022840"/>
    </source>
</evidence>
<dbReference type="FunFam" id="2.40.50.140:FF:000045">
    <property type="entry name" value="Phenylalanine--tRNA ligase beta subunit"/>
    <property type="match status" value="1"/>
</dbReference>
<evidence type="ECO:0000256" key="10">
    <source>
        <dbReference type="ARBA" id="ARBA00022723"/>
    </source>
</evidence>
<dbReference type="Gene3D" id="3.30.70.380">
    <property type="entry name" value="Ferrodoxin-fold anticodon-binding domain"/>
    <property type="match status" value="1"/>
</dbReference>
<dbReference type="CDD" id="cd00769">
    <property type="entry name" value="PheRS_beta_core"/>
    <property type="match status" value="1"/>
</dbReference>
<feature type="domain" description="FDX-ACB" evidence="20">
    <location>
        <begin position="693"/>
        <end position="786"/>
    </location>
</feature>
<dbReference type="SMART" id="SM00874">
    <property type="entry name" value="B5"/>
    <property type="match status" value="1"/>
</dbReference>
<dbReference type="SMART" id="SM00896">
    <property type="entry name" value="FDX-ACB"/>
    <property type="match status" value="1"/>
</dbReference>
<dbReference type="Gene3D" id="3.30.56.10">
    <property type="match status" value="2"/>
</dbReference>
<evidence type="ECO:0000256" key="4">
    <source>
        <dbReference type="ARBA" id="ARBA00011209"/>
    </source>
</evidence>
<dbReference type="PROSITE" id="PS51447">
    <property type="entry name" value="FDX_ACB"/>
    <property type="match status" value="1"/>
</dbReference>
<dbReference type="SUPFAM" id="SSF54991">
    <property type="entry name" value="Anticodon-binding domain of PheRS"/>
    <property type="match status" value="1"/>
</dbReference>
<comment type="cofactor">
    <cofactor evidence="1">
        <name>Mg(2+)</name>
        <dbReference type="ChEBI" id="CHEBI:18420"/>
    </cofactor>
</comment>
<sequence length="787" mass="84545">MRLPLAWLRTYVDLPEEVDAIADRLSMLGFPVESIERKPTITGVVVGRITAIEKHPNADRLQVCTIDIGAGKPLTIATAATNVAAGQTIPVAQIGAVLPHITIAPRKMRGVESEGMLCSAEELALPAEWFEDGIMQLDESLPLGSDVVAAFGLCEPILEVEITSNRADAMSVLGIARELAAAYGTALRAPAFENPGTAPAPAERAPQIELRSQDCTRFVAQRVDGVRVAPAPSAIRIRLAQAGQRPIDALVDISNYVMLEIGQPLHFYDADAIPHAHLIVRDAAPGERLTTIDERELELDERALVIADENGVQGLAGIKGGSASEVRASTTALLIEGATFVGARIRRTSARFALRTEASSRHERTLPPALADAGVARAAQLLASLGAHLFAPVVTGGAIAPAAQIALASSELARLLGIEASPDSIAFHLRALGCEVAVDGERLSVRPPWWRRDLTQSVDLIEEYARLEGYDRIPESLPCVPATTVSSARYRREREAAHLLEALGYREVLTYSLVGESLLGTLVHGGLDERARSVEVANPLSEEQRYLRASLESGLLAYLARRDERAAIFEIGHTFARGENAVLETPMLAFARATESIEQPEWQEEGFARIKSDTLALLARLTGAEVTVASGEYRFLHPGICAALSIDGRDVGVVGRLHPYLAQSFALARPVYLAALAFDAIPEYLAPTYVPPSKFPATYRDLALVLAPEIEAAAVERIAREAVGAECVGVRVFDEYRGAQVGADKKSLAVRITMQSANETLTDAVVDERIGAAISRLHDELGASVRR</sequence>
<evidence type="ECO:0000259" key="21">
    <source>
        <dbReference type="PROSITE" id="PS51483"/>
    </source>
</evidence>
<dbReference type="GO" id="GO:0009328">
    <property type="term" value="C:phenylalanine-tRNA ligase complex"/>
    <property type="evidence" value="ECO:0007669"/>
    <property type="project" value="TreeGrafter"/>
</dbReference>
<dbReference type="InterPro" id="IPR045864">
    <property type="entry name" value="aa-tRNA-synth_II/BPL/LPL"/>
</dbReference>
<dbReference type="GO" id="GO:0005524">
    <property type="term" value="F:ATP binding"/>
    <property type="evidence" value="ECO:0007669"/>
    <property type="project" value="UniProtKB-KW"/>
</dbReference>
<keyword evidence="15" id="KW-0648">Protein biosynthesis</keyword>
<keyword evidence="13" id="KW-0460">Magnesium</keyword>
<dbReference type="HAMAP" id="MF_00283">
    <property type="entry name" value="Phe_tRNA_synth_beta1"/>
    <property type="match status" value="1"/>
</dbReference>
<dbReference type="Pfam" id="PF17759">
    <property type="entry name" value="tRNA_synthFbeta"/>
    <property type="match status" value="1"/>
</dbReference>
<gene>
    <name evidence="22" type="primary">pheT</name>
    <name evidence="22" type="ORF">CARN1_0045</name>
</gene>
<accession>E6PEI5</accession>
<comment type="subcellular location">
    <subcellularLocation>
        <location evidence="2">Cytoplasm</location>
    </subcellularLocation>
</comment>
<dbReference type="InterPro" id="IPR002547">
    <property type="entry name" value="tRNA-bd_dom"/>
</dbReference>
<evidence type="ECO:0000256" key="1">
    <source>
        <dbReference type="ARBA" id="ARBA00001946"/>
    </source>
</evidence>
<evidence type="ECO:0000256" key="2">
    <source>
        <dbReference type="ARBA" id="ARBA00004496"/>
    </source>
</evidence>
<dbReference type="InterPro" id="IPR005121">
    <property type="entry name" value="Fdx_antiC-bd"/>
</dbReference>
<dbReference type="Gene3D" id="2.40.50.140">
    <property type="entry name" value="Nucleic acid-binding proteins"/>
    <property type="match status" value="1"/>
</dbReference>
<keyword evidence="12" id="KW-0067">ATP-binding</keyword>
<dbReference type="Gene3D" id="3.30.930.10">
    <property type="entry name" value="Bira Bifunctional Protein, Domain 2"/>
    <property type="match status" value="1"/>
</dbReference>
<dbReference type="InterPro" id="IPR005146">
    <property type="entry name" value="B3/B4_tRNA-bd"/>
</dbReference>
<evidence type="ECO:0000256" key="7">
    <source>
        <dbReference type="ARBA" id="ARBA00022490"/>
    </source>
</evidence>
<dbReference type="Pfam" id="PF03147">
    <property type="entry name" value="FDX-ACB"/>
    <property type="match status" value="1"/>
</dbReference>
<dbReference type="InterPro" id="IPR020825">
    <property type="entry name" value="Phe-tRNA_synthase-like_B3/B4"/>
</dbReference>
<keyword evidence="14" id="KW-0694">RNA-binding</keyword>
<organism evidence="22">
    <name type="scientific">mine drainage metagenome</name>
    <dbReference type="NCBI Taxonomy" id="410659"/>
    <lineage>
        <taxon>unclassified sequences</taxon>
        <taxon>metagenomes</taxon>
        <taxon>ecological metagenomes</taxon>
    </lineage>
</organism>
<evidence type="ECO:0000256" key="13">
    <source>
        <dbReference type="ARBA" id="ARBA00022842"/>
    </source>
</evidence>
<dbReference type="Pfam" id="PF01588">
    <property type="entry name" value="tRNA_bind"/>
    <property type="match status" value="1"/>
</dbReference>
<evidence type="ECO:0000256" key="9">
    <source>
        <dbReference type="ARBA" id="ARBA00022598"/>
    </source>
</evidence>
<dbReference type="PANTHER" id="PTHR10947">
    <property type="entry name" value="PHENYLALANYL-TRNA SYNTHETASE BETA CHAIN AND LEUCINE-RICH REPEAT-CONTAINING PROTEIN 47"/>
    <property type="match status" value="1"/>
</dbReference>
<dbReference type="SUPFAM" id="SSF55681">
    <property type="entry name" value="Class II aaRS and biotin synthetases"/>
    <property type="match status" value="1"/>
</dbReference>
<keyword evidence="16 22" id="KW-0030">Aminoacyl-tRNA synthetase</keyword>
<keyword evidence="8" id="KW-0820">tRNA-binding</keyword>